<dbReference type="OrthoDB" id="1898447at2"/>
<dbReference type="RefSeq" id="WP_104372936.1">
    <property type="nucleotide sequence ID" value="NZ_BFAV01000150.1"/>
</dbReference>
<evidence type="ECO:0000313" key="1">
    <source>
        <dbReference type="EMBL" id="GBF34757.1"/>
    </source>
</evidence>
<accession>A0A2L2XEJ1</accession>
<keyword evidence="2" id="KW-1185">Reference proteome</keyword>
<reference evidence="2" key="1">
    <citation type="submission" date="2018-02" db="EMBL/GenBank/DDBJ databases">
        <title>Genome sequence of Desulfocucumis palustris strain NAW-5.</title>
        <authorList>
            <person name="Watanabe M."/>
            <person name="Kojima H."/>
            <person name="Fukui M."/>
        </authorList>
    </citation>
    <scope>NUCLEOTIDE SEQUENCE [LARGE SCALE GENOMIC DNA]</scope>
    <source>
        <strain evidence="2">NAW-5</strain>
    </source>
</reference>
<organism evidence="1 2">
    <name type="scientific">Desulfocucumis palustris</name>
    <dbReference type="NCBI Taxonomy" id="1898651"/>
    <lineage>
        <taxon>Bacteria</taxon>
        <taxon>Bacillati</taxon>
        <taxon>Bacillota</taxon>
        <taxon>Clostridia</taxon>
        <taxon>Eubacteriales</taxon>
        <taxon>Desulfocucumaceae</taxon>
        <taxon>Desulfocucumis</taxon>
    </lineage>
</organism>
<name>A0A2L2XEJ1_9FIRM</name>
<dbReference type="EMBL" id="BFAV01000150">
    <property type="protein sequence ID" value="GBF34757.1"/>
    <property type="molecule type" value="Genomic_DNA"/>
</dbReference>
<dbReference type="AlphaFoldDB" id="A0A2L2XEJ1"/>
<evidence type="ECO:0000313" key="2">
    <source>
        <dbReference type="Proteomes" id="UP000239549"/>
    </source>
</evidence>
<dbReference type="Proteomes" id="UP000239549">
    <property type="component" value="Unassembled WGS sequence"/>
</dbReference>
<gene>
    <name evidence="1" type="ORF">DCCM_3877</name>
</gene>
<proteinExistence type="predicted"/>
<protein>
    <submittedName>
        <fullName evidence="1">Uncharacterized protein</fullName>
    </submittedName>
</protein>
<comment type="caution">
    <text evidence="1">The sequence shown here is derived from an EMBL/GenBank/DDBJ whole genome shotgun (WGS) entry which is preliminary data.</text>
</comment>
<sequence length="228" mass="26471">MNKIKLLYDVVMTMKEKDSCSGAISVEGRKDQVKILDFNNEFEKNMTDGQTKAKINFELEHEGKKVKHESSTEFNTHTPGRCHHGFMSHMRFHHCHGHQFNHMEGLKRCGMKEKLSRIGLLLNILNSLKVEEQENKNILLSLNFDEIRQDIKNIIQEKLQHEKMARHHDFHGAVKEFSALENPTGSLNILINKNNEVEEILLTLDGEKKGELNQVHLMNIKAELRLNR</sequence>